<dbReference type="OrthoDB" id="31608at2759"/>
<dbReference type="GeneID" id="14892624"/>
<reference evidence="1 2" key="1">
    <citation type="submission" date="2012-10" db="EMBL/GenBank/DDBJ databases">
        <authorList>
            <person name="Zafar N."/>
            <person name="Inman J."/>
            <person name="Hall N."/>
            <person name="Lorenzi H."/>
            <person name="Caler E."/>
        </authorList>
    </citation>
    <scope>NUCLEOTIDE SEQUENCE [LARGE SCALE GENOMIC DNA]</scope>
    <source>
        <strain evidence="1 2">IP1</strain>
    </source>
</reference>
<organism evidence="1 2">
    <name type="scientific">Entamoeba invadens IP1</name>
    <dbReference type="NCBI Taxonomy" id="370355"/>
    <lineage>
        <taxon>Eukaryota</taxon>
        <taxon>Amoebozoa</taxon>
        <taxon>Evosea</taxon>
        <taxon>Archamoebae</taxon>
        <taxon>Mastigamoebida</taxon>
        <taxon>Entamoebidae</taxon>
        <taxon>Entamoeba</taxon>
    </lineage>
</organism>
<protein>
    <submittedName>
        <fullName evidence="1">Uncharacterized protein</fullName>
    </submittedName>
</protein>
<keyword evidence="2" id="KW-1185">Reference proteome</keyword>
<dbReference type="VEuPathDB" id="AmoebaDB:EIN_239410"/>
<gene>
    <name evidence="1" type="ORF">EIN_239410</name>
</gene>
<dbReference type="KEGG" id="eiv:EIN_239410"/>
<evidence type="ECO:0000313" key="1">
    <source>
        <dbReference type="EMBL" id="ELP93631.1"/>
    </source>
</evidence>
<dbReference type="Proteomes" id="UP000014680">
    <property type="component" value="Unassembled WGS sequence"/>
</dbReference>
<evidence type="ECO:0000313" key="2">
    <source>
        <dbReference type="Proteomes" id="UP000014680"/>
    </source>
</evidence>
<accession>A0A0A1UGS0</accession>
<sequence>MSCFKLSSQSLVDQYFNINDHLYQYKTAQQTHPKELDEFLLFEKFKLFTAQLKQNEVDFGNSNGSSIDGNISLAHFQNFQAESRPDFDFFENVEKVENDRKIVDKSISKSVDVYITIEEGYCGCDKVVSVITNDNTEEVFIVKIRRGIRDGEVITTPQMTFVVHYLKHQFLSRRGDDLVVNKEVFMSVGVRHPLSSLVFVSKDKNELLKLKGFTDNGKTVLSEVT</sequence>
<dbReference type="EMBL" id="KB206281">
    <property type="protein sequence ID" value="ELP93631.1"/>
    <property type="molecule type" value="Genomic_DNA"/>
</dbReference>
<proteinExistence type="predicted"/>
<name>A0A0A1UGS0_ENTIV</name>
<dbReference type="AlphaFoldDB" id="A0A0A1UGS0"/>
<dbReference type="RefSeq" id="XP_004260402.1">
    <property type="nucleotide sequence ID" value="XM_004260354.1"/>
</dbReference>